<dbReference type="Proteomes" id="UP000184731">
    <property type="component" value="Chromosome"/>
</dbReference>
<accession>A0A1L4D1D5</accession>
<protein>
    <submittedName>
        <fullName evidence="1">Uncharacterized protein</fullName>
    </submittedName>
</protein>
<proteinExistence type="predicted"/>
<dbReference type="AlphaFoldDB" id="A0A1L4D1D5"/>
<evidence type="ECO:0000313" key="1">
    <source>
        <dbReference type="EMBL" id="APJ04006.1"/>
    </source>
</evidence>
<keyword evidence="2" id="KW-1185">Reference proteome</keyword>
<dbReference type="KEGG" id="saqi:AXG55_08840"/>
<evidence type="ECO:0000313" key="2">
    <source>
        <dbReference type="Proteomes" id="UP000184731"/>
    </source>
</evidence>
<reference evidence="1 2" key="1">
    <citation type="submission" date="2016-10" db="EMBL/GenBank/DDBJ databases">
        <title>Silvanigrella aquatica sp. nov., isolated from a freshwater lake located in the Black Forest, Germany, description of Silvanigrellaceae fam. nov., Silvanigrellales ord. nov., reclassification of the order Bdellovibrionales in the class Oligoflexia, reclassification of the families Bacteriovoracaceae and Halobacteriovoraceae in the new order Bacteriovoracales ord. nov., and reclassification of the family Pseudobacteriovoracaceae in the order Oligoflexiales.</title>
        <authorList>
            <person name="Hahn M.W."/>
            <person name="Schmidt J."/>
            <person name="Koll U."/>
            <person name="Rohde M."/>
            <person name="Verbag S."/>
            <person name="Pitt A."/>
            <person name="Nakai R."/>
            <person name="Naganuma T."/>
            <person name="Lang E."/>
        </authorList>
    </citation>
    <scope>NUCLEOTIDE SEQUENCE [LARGE SCALE GENOMIC DNA]</scope>
    <source>
        <strain evidence="1 2">MWH-Nonnen-W8red</strain>
    </source>
</reference>
<gene>
    <name evidence="1" type="ORF">AXG55_08840</name>
</gene>
<sequence length="717" mass="77199">MSPSVNAEGVKKSPLDDDVNALLGLHNAITKLARGGMNPKIGGIEVKGENKTSFIADLQKSIAFNFDDPDLPQMKPVAGIKTIAAADSRGGATLLAAIGRTGIMLEQQLSSGINLENLMKNPPVFFSAAALYYAPSSLTVGEFRILFQYMVAGNINETSSYNALPMIPDLKKNPYFTNYKTAPIGQDQKELSELVGWLAASDIAFLAPYISVGMQNWAVTFASLARTMNELNLDIQTKLTNLGENPAAHALGSLFSAISEPNNDGKSLLAYFADRLTEGKDTAAVTALLGNSNAESRDAVKNLFLNLSKDNKVLLPIGKAIATKVGDSKYNYPTSLQNVAKAFEEFKAASQMDIVQKESLQKLMGYIAGVSKQIGVEIAQNANSDIAKKYIKALSDVSNVLTAMQSSPSAMQGLDLATFFADIKKSSASVLASRKAAPGSIIFLHNTQDEVVPYNQSLIAKLAMDSVFESIYKEQEEQTAFVNPLVMSNVPAVGSQFFAFQPDNIFYNIDIGSKNFKGGICLEKDNKGNPASNFSPSAKKCFGGRPLSKLGSGILAHGDAALWTSHLINGSMQKLKYDGSDIEQVHNAMFYGNGMNIPPKKIFTNAEPAELEQIFGMYNTAKNQSEKTMTTINYYVAPKSLEDCNNPAKRTGLCYLVGGSSSVLFNRPLMLDGLQKDLTAGSWNETAQTSAMTPSDVFSAWMDSSVIQVLTSATTKP</sequence>
<organism evidence="1 2">
    <name type="scientific">Silvanigrella aquatica</name>
    <dbReference type="NCBI Taxonomy" id="1915309"/>
    <lineage>
        <taxon>Bacteria</taxon>
        <taxon>Pseudomonadati</taxon>
        <taxon>Bdellovibrionota</taxon>
        <taxon>Oligoflexia</taxon>
        <taxon>Silvanigrellales</taxon>
        <taxon>Silvanigrellaceae</taxon>
        <taxon>Silvanigrella</taxon>
    </lineage>
</organism>
<dbReference type="RefSeq" id="WP_148697752.1">
    <property type="nucleotide sequence ID" value="NZ_CP017834.1"/>
</dbReference>
<dbReference type="EMBL" id="CP017834">
    <property type="protein sequence ID" value="APJ04006.1"/>
    <property type="molecule type" value="Genomic_DNA"/>
</dbReference>
<dbReference type="STRING" id="1915309.AXG55_08840"/>
<dbReference type="OrthoDB" id="9777975at2"/>
<name>A0A1L4D1D5_9BACT</name>